<organism evidence="1">
    <name type="scientific">Dulem virus 39</name>
    <dbReference type="NCBI Taxonomy" id="3145757"/>
    <lineage>
        <taxon>Viruses</taxon>
        <taxon>Duplodnaviria</taxon>
        <taxon>Heunggongvirae</taxon>
        <taxon>Uroviricota</taxon>
        <taxon>Caudoviricetes</taxon>
    </lineage>
</organism>
<protein>
    <submittedName>
        <fullName evidence="1">Uncharacterized protein</fullName>
    </submittedName>
</protein>
<dbReference type="EMBL" id="PP511791">
    <property type="protein sequence ID" value="XCD07483.1"/>
    <property type="molecule type" value="Genomic_DNA"/>
</dbReference>
<name>A0AAU8B6D5_9CAUD</name>
<accession>A0AAU8B6D5</accession>
<reference evidence="1" key="1">
    <citation type="submission" date="2024-03" db="EMBL/GenBank/DDBJ databases">
        <title>Diverse circular DNA viruses in blood, oral, and fecal samples of captive lemurs.</title>
        <authorList>
            <person name="Paietta E.N."/>
            <person name="Kraberger S."/>
            <person name="Lund M.C."/>
            <person name="Custer J.M."/>
            <person name="Vargas K.M."/>
            <person name="Ehmke E.E."/>
            <person name="Yoder A.D."/>
            <person name="Varsani A."/>
        </authorList>
    </citation>
    <scope>NUCLEOTIDE SEQUENCE</scope>
    <source>
        <strain evidence="1">Duke_28FS_1</strain>
    </source>
</reference>
<proteinExistence type="predicted"/>
<evidence type="ECO:0000313" key="1">
    <source>
        <dbReference type="EMBL" id="XCD07483.1"/>
    </source>
</evidence>
<sequence>MNKSKTIYCPSCGRKVGTYDGRSTINYISRCRKCNKRVVYHVDTGETKIGPLPKRTCSSGMTFI</sequence>